<organism evidence="1">
    <name type="scientific">Pithovirus LCPAC401</name>
    <dbReference type="NCBI Taxonomy" id="2506595"/>
    <lineage>
        <taxon>Viruses</taxon>
        <taxon>Pithoviruses</taxon>
    </lineage>
</organism>
<gene>
    <name evidence="1" type="ORF">LCPAC401_04260</name>
</gene>
<accession>A0A481ZA48</accession>
<protein>
    <submittedName>
        <fullName evidence="1">Uncharacterized protein</fullName>
    </submittedName>
</protein>
<sequence length="191" mass="21838">MISQGVFVTLDSHCGMRAACTQYSINNNALVKITLYGSEHYCCLKSVDSPDLKNIAKRVGEKFDDDIRSEFFNVTHTLKPYTSKQETNSSEENKEFFEIFSIMRVAFQMETNMKLTLNDVSKITVSKAIDRNTNRLIRKEPLRVYELGLTLSKDAESRLKVKESANFRKFENQTPKGYIVYAMGVGQTSIF</sequence>
<reference evidence="1" key="1">
    <citation type="journal article" date="2019" name="MBio">
        <title>Virus Genomes from Deep Sea Sediments Expand the Ocean Megavirome and Support Independent Origins of Viral Gigantism.</title>
        <authorList>
            <person name="Backstrom D."/>
            <person name="Yutin N."/>
            <person name="Jorgensen S.L."/>
            <person name="Dharamshi J."/>
            <person name="Homa F."/>
            <person name="Zaremba-Niedwiedzka K."/>
            <person name="Spang A."/>
            <person name="Wolf Y.I."/>
            <person name="Koonin E.V."/>
            <person name="Ettema T.J."/>
        </authorList>
    </citation>
    <scope>NUCLEOTIDE SEQUENCE</scope>
</reference>
<name>A0A481ZA48_9VIRU</name>
<dbReference type="EMBL" id="MK500583">
    <property type="protein sequence ID" value="QBK92788.1"/>
    <property type="molecule type" value="Genomic_DNA"/>
</dbReference>
<evidence type="ECO:0000313" key="1">
    <source>
        <dbReference type="EMBL" id="QBK92788.1"/>
    </source>
</evidence>
<proteinExistence type="predicted"/>